<evidence type="ECO:0000313" key="3">
    <source>
        <dbReference type="Proteomes" id="UP001320119"/>
    </source>
</evidence>
<dbReference type="Pfam" id="PF05036">
    <property type="entry name" value="SPOR"/>
    <property type="match status" value="1"/>
</dbReference>
<dbReference type="GO" id="GO:0042834">
    <property type="term" value="F:peptidoglycan binding"/>
    <property type="evidence" value="ECO:0007669"/>
    <property type="project" value="InterPro"/>
</dbReference>
<proteinExistence type="predicted"/>
<protein>
    <recommendedName>
        <fullName evidence="1">SPOR domain-containing protein</fullName>
    </recommendedName>
</protein>
<dbReference type="RefSeq" id="WP_236985628.1">
    <property type="nucleotide sequence ID" value="NZ_AP023086.1"/>
</dbReference>
<reference evidence="2 3" key="1">
    <citation type="journal article" date="2022" name="IScience">
        <title>An ultrasensitive nanofiber-based assay for enzymatic hydrolysis and deep-sea microbial degradation of cellulose.</title>
        <authorList>
            <person name="Tsudome M."/>
            <person name="Tachioka M."/>
            <person name="Miyazaki M."/>
            <person name="Uchimura K."/>
            <person name="Tsuda M."/>
            <person name="Takaki Y."/>
            <person name="Deguchi S."/>
        </authorList>
    </citation>
    <scope>NUCLEOTIDE SEQUENCE [LARGE SCALE GENOMIC DNA]</scope>
    <source>
        <strain evidence="2 3">GE09</strain>
    </source>
</reference>
<dbReference type="KEGG" id="marq:MARGE09_P0318"/>
<gene>
    <name evidence="2" type="ORF">MARGE09_P0318</name>
</gene>
<dbReference type="Proteomes" id="UP001320119">
    <property type="component" value="Chromosome"/>
</dbReference>
<evidence type="ECO:0000313" key="2">
    <source>
        <dbReference type="EMBL" id="BCD96119.1"/>
    </source>
</evidence>
<dbReference type="InterPro" id="IPR007730">
    <property type="entry name" value="SPOR-like_dom"/>
</dbReference>
<organism evidence="2 3">
    <name type="scientific">Marinagarivorans cellulosilyticus</name>
    <dbReference type="NCBI Taxonomy" id="2721545"/>
    <lineage>
        <taxon>Bacteria</taxon>
        <taxon>Pseudomonadati</taxon>
        <taxon>Pseudomonadota</taxon>
        <taxon>Gammaproteobacteria</taxon>
        <taxon>Cellvibrionales</taxon>
        <taxon>Cellvibrionaceae</taxon>
        <taxon>Marinagarivorans</taxon>
    </lineage>
</organism>
<dbReference type="SUPFAM" id="SSF110997">
    <property type="entry name" value="Sporulation related repeat"/>
    <property type="match status" value="1"/>
</dbReference>
<dbReference type="InterPro" id="IPR036680">
    <property type="entry name" value="SPOR-like_sf"/>
</dbReference>
<accession>A0AAN1WEH3</accession>
<evidence type="ECO:0000259" key="1">
    <source>
        <dbReference type="Pfam" id="PF05036"/>
    </source>
</evidence>
<name>A0AAN1WEH3_9GAMM</name>
<keyword evidence="3" id="KW-1185">Reference proteome</keyword>
<sequence length="243" mass="27020">MRWVFLSLVLMNAIFFSWRYFAPPSAEALPSPQKKPSAVPSLPKPVVDNSPSITLLEELDSSREISSPSGLAFDEVTHSGDVCYWAGPLADDADRDVLLRRLKGLNIVASERVTRATGDLRYWVYLPPLGSKEEAKAQLAALQSKGIDSYLIHKGERKNGISLGLFSRLELAENREAEVRSAGWEATMDTYTRSVNQRWITASKEQLDAVGEGILPRMLKNKSDVTIIEKKCELPVASHNNIH</sequence>
<dbReference type="AlphaFoldDB" id="A0AAN1WEH3"/>
<feature type="domain" description="SPOR" evidence="1">
    <location>
        <begin position="97"/>
        <end position="152"/>
    </location>
</feature>
<dbReference type="EMBL" id="AP023086">
    <property type="protein sequence ID" value="BCD96119.1"/>
    <property type="molecule type" value="Genomic_DNA"/>
</dbReference>